<organism evidence="3 4">
    <name type="scientific">Lentinula aciculospora</name>
    <dbReference type="NCBI Taxonomy" id="153920"/>
    <lineage>
        <taxon>Eukaryota</taxon>
        <taxon>Fungi</taxon>
        <taxon>Dikarya</taxon>
        <taxon>Basidiomycota</taxon>
        <taxon>Agaricomycotina</taxon>
        <taxon>Agaricomycetes</taxon>
        <taxon>Agaricomycetidae</taxon>
        <taxon>Agaricales</taxon>
        <taxon>Marasmiineae</taxon>
        <taxon>Omphalotaceae</taxon>
        <taxon>Lentinula</taxon>
    </lineage>
</organism>
<dbReference type="AlphaFoldDB" id="A0A9W9DH77"/>
<keyword evidence="4" id="KW-1185">Reference proteome</keyword>
<proteinExistence type="inferred from homology"/>
<dbReference type="PANTHER" id="PTHR33365:SF4">
    <property type="entry name" value="CYCLOCHLOROTINE BIOSYNTHESIS PROTEIN O"/>
    <property type="match status" value="1"/>
</dbReference>
<dbReference type="Pfam" id="PF11807">
    <property type="entry name" value="UstYa"/>
    <property type="match status" value="1"/>
</dbReference>
<name>A0A9W9DH77_9AGAR</name>
<dbReference type="GO" id="GO:0043386">
    <property type="term" value="P:mycotoxin biosynthetic process"/>
    <property type="evidence" value="ECO:0007669"/>
    <property type="project" value="InterPro"/>
</dbReference>
<dbReference type="InterPro" id="IPR021765">
    <property type="entry name" value="UstYa-like"/>
</dbReference>
<evidence type="ECO:0000256" key="1">
    <source>
        <dbReference type="ARBA" id="ARBA00004685"/>
    </source>
</evidence>
<comment type="pathway">
    <text evidence="1">Mycotoxin biosynthesis.</text>
</comment>
<evidence type="ECO:0000313" key="3">
    <source>
        <dbReference type="EMBL" id="KAJ4470467.1"/>
    </source>
</evidence>
<dbReference type="EMBL" id="JAOTPV010000026">
    <property type="protein sequence ID" value="KAJ4470467.1"/>
    <property type="molecule type" value="Genomic_DNA"/>
</dbReference>
<evidence type="ECO:0000313" key="4">
    <source>
        <dbReference type="Proteomes" id="UP001150266"/>
    </source>
</evidence>
<protein>
    <submittedName>
        <fullName evidence="3">Uncharacterized protein</fullName>
    </submittedName>
</protein>
<dbReference type="PANTHER" id="PTHR33365">
    <property type="entry name" value="YALI0B05434P"/>
    <property type="match status" value="1"/>
</dbReference>
<gene>
    <name evidence="3" type="ORF">J3R30DRAFT_1221802</name>
</gene>
<sequence>MGLADEFHYEHGFENNDIDVDTESEVTYKTRIKTTKFLSCLSSPRSLRTILVVQWMIIALLAVFDVLRRGFYESPSISAPKHLFSPADDVIHYQVQEITFQHHTPYKGVGDEVDWAWAALYNYSKTVVSREKTSLLTNKPDPLYPVSALKSTHGHRNRVTSTSHNVEPVYLIELDVFSQLHCLDDIRKFVHSNEYSSSPSTDRISWCIDSLRQSLMCTADINPMVYSRNPNTEEFELSDSNAYTCRDFEAIREWAKQLQLDQVMEKEIQFSETEYW</sequence>
<comment type="caution">
    <text evidence="3">The sequence shown here is derived from an EMBL/GenBank/DDBJ whole genome shotgun (WGS) entry which is preliminary data.</text>
</comment>
<comment type="similarity">
    <text evidence="2">Belongs to the ustYa family.</text>
</comment>
<accession>A0A9W9DH77</accession>
<dbReference type="Proteomes" id="UP001150266">
    <property type="component" value="Unassembled WGS sequence"/>
</dbReference>
<dbReference type="OrthoDB" id="3687641at2759"/>
<reference evidence="3" key="1">
    <citation type="submission" date="2022-08" db="EMBL/GenBank/DDBJ databases">
        <title>A Global Phylogenomic Analysis of the Shiitake Genus Lentinula.</title>
        <authorList>
            <consortium name="DOE Joint Genome Institute"/>
            <person name="Sierra-Patev S."/>
            <person name="Min B."/>
            <person name="Naranjo-Ortiz M."/>
            <person name="Looney B."/>
            <person name="Konkel Z."/>
            <person name="Slot J.C."/>
            <person name="Sakamoto Y."/>
            <person name="Steenwyk J.L."/>
            <person name="Rokas A."/>
            <person name="Carro J."/>
            <person name="Camarero S."/>
            <person name="Ferreira P."/>
            <person name="Molpeceres G."/>
            <person name="Ruiz-Duenas F.J."/>
            <person name="Serrano A."/>
            <person name="Henrissat B."/>
            <person name="Drula E."/>
            <person name="Hughes K.W."/>
            <person name="Mata J.L."/>
            <person name="Ishikawa N.K."/>
            <person name="Vargas-Isla R."/>
            <person name="Ushijima S."/>
            <person name="Smith C.A."/>
            <person name="Ahrendt S."/>
            <person name="Andreopoulos W."/>
            <person name="He G."/>
            <person name="Labutti K."/>
            <person name="Lipzen A."/>
            <person name="Ng V."/>
            <person name="Riley R."/>
            <person name="Sandor L."/>
            <person name="Barry K."/>
            <person name="Martinez A.T."/>
            <person name="Xiao Y."/>
            <person name="Gibbons J.G."/>
            <person name="Terashima K."/>
            <person name="Grigoriev I.V."/>
            <person name="Hibbett D.S."/>
        </authorList>
    </citation>
    <scope>NUCLEOTIDE SEQUENCE</scope>
    <source>
        <strain evidence="3">JLM2183</strain>
    </source>
</reference>
<evidence type="ECO:0000256" key="2">
    <source>
        <dbReference type="ARBA" id="ARBA00035112"/>
    </source>
</evidence>